<gene>
    <name evidence="1" type="ORF">AY602_06980</name>
</gene>
<evidence type="ECO:0000313" key="2">
    <source>
        <dbReference type="Proteomes" id="UP000197692"/>
    </source>
</evidence>
<keyword evidence="1" id="KW-0238">DNA-binding</keyword>
<evidence type="ECO:0000313" key="1">
    <source>
        <dbReference type="EMBL" id="OWM34424.1"/>
    </source>
</evidence>
<dbReference type="GO" id="GO:0003677">
    <property type="term" value="F:DNA binding"/>
    <property type="evidence" value="ECO:0007669"/>
    <property type="project" value="UniProtKB-KW"/>
</dbReference>
<dbReference type="RefSeq" id="WP_010934337.1">
    <property type="nucleotide sequence ID" value="NZ_JADQUE010000009.1"/>
</dbReference>
<accession>A0A854NF25</accession>
<dbReference type="EMBL" id="LSZF01000026">
    <property type="protein sequence ID" value="OWM34424.1"/>
    <property type="molecule type" value="Genomic_DNA"/>
</dbReference>
<dbReference type="InterPro" id="IPR036388">
    <property type="entry name" value="WH-like_DNA-bd_sf"/>
</dbReference>
<proteinExistence type="predicted"/>
<reference evidence="2" key="1">
    <citation type="submission" date="2016-02" db="EMBL/GenBank/DDBJ databases">
        <title>Genomic analyses of a collection of pathogenic Corynebacterium diphtheriae.</title>
        <authorList>
            <person name="Sangal V."/>
            <person name="Titov L."/>
        </authorList>
    </citation>
    <scope>NUCLEOTIDE SEQUENCE [LARGE SCALE GENOMIC DNA]</scope>
    <source>
        <strain evidence="2">1438</strain>
    </source>
</reference>
<dbReference type="Proteomes" id="UP000197692">
    <property type="component" value="Unassembled WGS sequence"/>
</dbReference>
<sequence>MGTHTEAMPSTTFAQTAVLSQRQRATLNALSAFPQGAQVSEIAASLGLHVNTVRGHLEELVTKNLVRTAPLPSTGRGRPVLMYHATSATPETVAQEYLSLISLLIQHIDLRQPDEIDEVAKVLGKQWAHSIFADHHLEELNGEQTLITLINYLRHLGFDPEVEKTQDPTTSMLQLRTCPFGSMAHAPLSFVCRAHEGMLSAVEKTGGISFELTPLSAPHQCSIVAQLHGNETIHRQRGEEHPHAGHR</sequence>
<dbReference type="GO" id="GO:0006355">
    <property type="term" value="P:regulation of DNA-templated transcription"/>
    <property type="evidence" value="ECO:0007669"/>
    <property type="project" value="InterPro"/>
</dbReference>
<name>A0A854NF25_CORDP</name>
<comment type="caution">
    <text evidence="1">The sequence shown here is derived from an EMBL/GenBank/DDBJ whole genome shotgun (WGS) entry which is preliminary data.</text>
</comment>
<organism evidence="1 2">
    <name type="scientific">Corynebacterium diphtheriae bv. mitis</name>
    <dbReference type="NCBI Taxonomy" id="1806053"/>
    <lineage>
        <taxon>Bacteria</taxon>
        <taxon>Bacillati</taxon>
        <taxon>Actinomycetota</taxon>
        <taxon>Actinomycetes</taxon>
        <taxon>Mycobacteriales</taxon>
        <taxon>Corynebacteriaceae</taxon>
        <taxon>Corynebacterium</taxon>
    </lineage>
</organism>
<protein>
    <submittedName>
        <fullName evidence="1">DNA-binding protein</fullName>
    </submittedName>
</protein>
<dbReference type="AlphaFoldDB" id="A0A854NF25"/>
<dbReference type="InterPro" id="IPR036390">
    <property type="entry name" value="WH_DNA-bd_sf"/>
</dbReference>
<dbReference type="Gene3D" id="1.10.10.10">
    <property type="entry name" value="Winged helix-like DNA-binding domain superfamily/Winged helix DNA-binding domain"/>
    <property type="match status" value="1"/>
</dbReference>
<dbReference type="SMR" id="A0A854NF25"/>
<dbReference type="SUPFAM" id="SSF46785">
    <property type="entry name" value="Winged helix' DNA-binding domain"/>
    <property type="match status" value="1"/>
</dbReference>